<keyword evidence="1" id="KW-0808">Transferase</keyword>
<organism evidence="7 8">
    <name type="scientific">Candidatus Lambdaproteobacteria bacterium RIFOXYD2_FULL_56_26</name>
    <dbReference type="NCBI Taxonomy" id="1817773"/>
    <lineage>
        <taxon>Bacteria</taxon>
        <taxon>Pseudomonadati</taxon>
        <taxon>Pseudomonadota</taxon>
        <taxon>Candidatus Lambdaproteobacteria</taxon>
    </lineage>
</organism>
<name>A0A1F6H390_9PROT</name>
<dbReference type="Gene3D" id="1.10.3210.10">
    <property type="entry name" value="Hypothetical protein af1432"/>
    <property type="match status" value="1"/>
</dbReference>
<sequence length="1151" mass="132879">MGFASFVTAPVDSEKPRLDFSFGPVEQWLNPSLFLLFMKNRFLSADNPFVQEFDWTHAATLNLKERKGFFAEFFLKQWDKFCAQEAKLTLKRGNALVQVERISDWMDQWVIFSWAVVRSEEREVVRELAKESQSKLGFLRSGLPAKEIKVEELQGLLYLPDGSRSPMDPAEYAYYDKLLLELTQEVAGGTEELELLEETLPSLKDYKSSASAYDRCFALVARGGFGRRELTFSSDVDLAYLVDPSRCSRLILMVLQELIRRLQELFVEMPLDMASQYFELGEDLSRFAETDALHTIPSILEARVIQGSQKTLKAFQDQMRAMCPQEKMVRYLKSQVGVLHQDRLDELEIKEGRGGLRHMQYANWMVLVLLNPKKTRSLEIAQGLLAMGWITKVEAELLSQGLEFFLDLRNFLGLFERYKPQLTAMGEVQLAKESLKVDRFNDRAAMAYLKLKDRFTTVDQLDRFRLNTVTQLDRIADKIMSRVLDRNIEERLEGFLLVKHLGSNEVQKLLPYSASKKRALGENLSLFLDWDNLYELFLYLAKNGNNLSPQLAEDFSGLLGELWSQRAEIPPGPLKVFIYEFFQAEYTAQAASQMLEIALPLDSEGRARTFLGLFLPEVNQMRYLLRNTEVHQYPLCLHSLKALRQMELEMARFRKREPELWRFLTREDFFALKWSVLFHDLGKINPYKDHEEQGPKLANLMLGRLGFDENSDLLDQIRLLIQHHQSMVRFAKLSTHMDLGILKFFELAQRDPRRLILLYLVNLSDFKSVNDKMAEKAGFLEDFFERTLSILEEFRRRGNQRSLTQITNDFLDRKVEEQKELVVLDLLLRQCCHKSLDEVVLTPLASLAPKAAEGLGKNRKELGSSIHYLNLGELDVKSLEKHYFRFVRLLKDHLNPEERFQLAQPYVSDWDWFFATIPNRYLLSADPQRLARQLIDFDGYNKSALRFSFVKGDAGEYDSFLFYAMNDLSLQAKIAFALNSKGINLEQGKINQVRYAGGQIGIVGFFQGTNSHKAEVTAVELESTIANLVLPDLGRPSWAHKTPSKIQVQYMLEREKGYVVVEREKGRFERVTQEVWAVKVSMLDTTYGYFKIMAALDSLGVMPLQVTVNTVGNQIVDYFYVSTPDRTKLVDQDFETVLGRFLNSEIQSQGI</sequence>
<dbReference type="GO" id="GO:0008773">
    <property type="term" value="F:[protein-PII] uridylyltransferase activity"/>
    <property type="evidence" value="ECO:0007669"/>
    <property type="project" value="InterPro"/>
</dbReference>
<accession>A0A1F6H390</accession>
<keyword evidence="5" id="KW-0511">Multifunctional enzyme</keyword>
<evidence type="ECO:0000256" key="3">
    <source>
        <dbReference type="ARBA" id="ARBA00022801"/>
    </source>
</evidence>
<evidence type="ECO:0000256" key="4">
    <source>
        <dbReference type="ARBA" id="ARBA00022842"/>
    </source>
</evidence>
<keyword evidence="4" id="KW-0460">Magnesium</keyword>
<dbReference type="Pfam" id="PF08335">
    <property type="entry name" value="GlnD_UR_UTase"/>
    <property type="match status" value="1"/>
</dbReference>
<reference evidence="7 8" key="1">
    <citation type="journal article" date="2016" name="Nat. Commun.">
        <title>Thousands of microbial genomes shed light on interconnected biogeochemical processes in an aquifer system.</title>
        <authorList>
            <person name="Anantharaman K."/>
            <person name="Brown C.T."/>
            <person name="Hug L.A."/>
            <person name="Sharon I."/>
            <person name="Castelle C.J."/>
            <person name="Probst A.J."/>
            <person name="Thomas B.C."/>
            <person name="Singh A."/>
            <person name="Wilkins M.J."/>
            <person name="Karaoz U."/>
            <person name="Brodie E.L."/>
            <person name="Williams K.H."/>
            <person name="Hubbard S.S."/>
            <person name="Banfield J.F."/>
        </authorList>
    </citation>
    <scope>NUCLEOTIDE SEQUENCE [LARGE SCALE GENOMIC DNA]</scope>
</reference>
<keyword evidence="3" id="KW-0378">Hydrolase</keyword>
<gene>
    <name evidence="7" type="ORF">A2557_07595</name>
</gene>
<dbReference type="InterPro" id="IPR013546">
    <property type="entry name" value="PII_UdlTrfase/GS_AdlTrfase"/>
</dbReference>
<feature type="domain" description="PII-uridylyltransferase/Glutamine-synthetase adenylyltransferase" evidence="6">
    <location>
        <begin position="344"/>
        <end position="418"/>
    </location>
</feature>
<dbReference type="PANTHER" id="PTHR47320:SF1">
    <property type="entry name" value="BIFUNCTIONAL URIDYLYLTRANSFERASE_URIDYLYL-REMOVING ENZYME"/>
    <property type="match status" value="1"/>
</dbReference>
<dbReference type="InterPro" id="IPR043519">
    <property type="entry name" value="NT_sf"/>
</dbReference>
<comment type="caution">
    <text evidence="7">The sequence shown here is derived from an EMBL/GenBank/DDBJ whole genome shotgun (WGS) entry which is preliminary data.</text>
</comment>
<dbReference type="Proteomes" id="UP000177583">
    <property type="component" value="Unassembled WGS sequence"/>
</dbReference>
<dbReference type="SUPFAM" id="SSF81301">
    <property type="entry name" value="Nucleotidyltransferase"/>
    <property type="match status" value="1"/>
</dbReference>
<proteinExistence type="predicted"/>
<dbReference type="SUPFAM" id="SSF109604">
    <property type="entry name" value="HD-domain/PDEase-like"/>
    <property type="match status" value="1"/>
</dbReference>
<evidence type="ECO:0000256" key="5">
    <source>
        <dbReference type="ARBA" id="ARBA00023268"/>
    </source>
</evidence>
<dbReference type="InterPro" id="IPR010043">
    <property type="entry name" value="UTase/UR"/>
</dbReference>
<evidence type="ECO:0000259" key="6">
    <source>
        <dbReference type="Pfam" id="PF08335"/>
    </source>
</evidence>
<dbReference type="PANTHER" id="PTHR47320">
    <property type="entry name" value="BIFUNCTIONAL URIDYLYLTRANSFERASE/URIDYLYL-REMOVING ENZYME"/>
    <property type="match status" value="1"/>
</dbReference>
<evidence type="ECO:0000313" key="8">
    <source>
        <dbReference type="Proteomes" id="UP000177583"/>
    </source>
</evidence>
<evidence type="ECO:0000256" key="2">
    <source>
        <dbReference type="ARBA" id="ARBA00022695"/>
    </source>
</evidence>
<evidence type="ECO:0000256" key="1">
    <source>
        <dbReference type="ARBA" id="ARBA00022679"/>
    </source>
</evidence>
<protein>
    <recommendedName>
        <fullName evidence="6">PII-uridylyltransferase/Glutamine-synthetase adenylyltransferase domain-containing protein</fullName>
    </recommendedName>
</protein>
<dbReference type="AlphaFoldDB" id="A0A1F6H390"/>
<keyword evidence="2" id="KW-0548">Nucleotidyltransferase</keyword>
<evidence type="ECO:0000313" key="7">
    <source>
        <dbReference type="EMBL" id="OGH04841.1"/>
    </source>
</evidence>
<dbReference type="EMBL" id="MFNF01000001">
    <property type="protein sequence ID" value="OGH04841.1"/>
    <property type="molecule type" value="Genomic_DNA"/>
</dbReference>
<dbReference type="GO" id="GO:0016787">
    <property type="term" value="F:hydrolase activity"/>
    <property type="evidence" value="ECO:0007669"/>
    <property type="project" value="UniProtKB-KW"/>
</dbReference>